<dbReference type="Pfam" id="PF13715">
    <property type="entry name" value="CarbopepD_reg_2"/>
    <property type="match status" value="1"/>
</dbReference>
<evidence type="ECO:0000313" key="3">
    <source>
        <dbReference type="Proteomes" id="UP000002028"/>
    </source>
</evidence>
<evidence type="ECO:0008006" key="4">
    <source>
        <dbReference type="Google" id="ProtNLM"/>
    </source>
</evidence>
<name>D2QCV9_SPILD</name>
<feature type="signal peptide" evidence="1">
    <location>
        <begin position="1"/>
        <end position="23"/>
    </location>
</feature>
<dbReference type="HOGENOM" id="CLU_939785_0_0_10"/>
<evidence type="ECO:0000256" key="1">
    <source>
        <dbReference type="SAM" id="SignalP"/>
    </source>
</evidence>
<dbReference type="STRING" id="504472.Slin_4987"/>
<dbReference type="RefSeq" id="WP_012929466.1">
    <property type="nucleotide sequence ID" value="NC_013730.1"/>
</dbReference>
<dbReference type="EMBL" id="CP001769">
    <property type="protein sequence ID" value="ADB40965.1"/>
    <property type="molecule type" value="Genomic_DNA"/>
</dbReference>
<sequence>MIKSKTFVSLCLIAPCLSTVTFAQLQGRVLSKESQRAIPYATIYLKNNAVGCHADEHGEFILDAKGITKDSVYIQSVGYTTLRIAFQNAVSTSSFYLTESPITLQTVNVQKQKQTSSIWKGATEDHKGFIFGQMGGSMLREVALYIPNDEKKEGFLNAAGFYVVRFGKHKTPFRVRVYEPDGDMPGKDLLTENVVIHASGPNRYCTVDLRKYNIPFGKNGVFISMEWLNLNDKKYYYDVKYRNSKAVNTFYGQQIGLSNEFEELQGRVRINKGDWKTMTMGYASPMFKVKIDFYED</sequence>
<dbReference type="KEGG" id="sli:Slin_4987"/>
<dbReference type="eggNOG" id="COG1629">
    <property type="taxonomic scope" value="Bacteria"/>
</dbReference>
<gene>
    <name evidence="2" type="ordered locus">Slin_4987</name>
</gene>
<keyword evidence="3" id="KW-1185">Reference proteome</keyword>
<protein>
    <recommendedName>
        <fullName evidence="4">Carboxypeptidase-like regulatory domain-containing protein</fullName>
    </recommendedName>
</protein>
<proteinExistence type="predicted"/>
<dbReference type="InterPro" id="IPR008969">
    <property type="entry name" value="CarboxyPept-like_regulatory"/>
</dbReference>
<organism evidence="2 3">
    <name type="scientific">Spirosoma linguale (strain ATCC 33905 / DSM 74 / LMG 10896 / Claus 1)</name>
    <dbReference type="NCBI Taxonomy" id="504472"/>
    <lineage>
        <taxon>Bacteria</taxon>
        <taxon>Pseudomonadati</taxon>
        <taxon>Bacteroidota</taxon>
        <taxon>Cytophagia</taxon>
        <taxon>Cytophagales</taxon>
        <taxon>Cytophagaceae</taxon>
        <taxon>Spirosoma</taxon>
    </lineage>
</organism>
<dbReference type="AlphaFoldDB" id="D2QCV9"/>
<dbReference type="SUPFAM" id="SSF49464">
    <property type="entry name" value="Carboxypeptidase regulatory domain-like"/>
    <property type="match status" value="1"/>
</dbReference>
<evidence type="ECO:0000313" key="2">
    <source>
        <dbReference type="EMBL" id="ADB40965.1"/>
    </source>
</evidence>
<accession>D2QCV9</accession>
<dbReference type="Proteomes" id="UP000002028">
    <property type="component" value="Chromosome"/>
</dbReference>
<reference evidence="2 3" key="1">
    <citation type="journal article" date="2010" name="Stand. Genomic Sci.">
        <title>Complete genome sequence of Spirosoma linguale type strain (1).</title>
        <authorList>
            <person name="Lail K."/>
            <person name="Sikorski J."/>
            <person name="Saunders E."/>
            <person name="Lapidus A."/>
            <person name="Glavina Del Rio T."/>
            <person name="Copeland A."/>
            <person name="Tice H."/>
            <person name="Cheng J.-F."/>
            <person name="Lucas S."/>
            <person name="Nolan M."/>
            <person name="Bruce D."/>
            <person name="Goodwin L."/>
            <person name="Pitluck S."/>
            <person name="Ivanova N."/>
            <person name="Mavromatis K."/>
            <person name="Ovchinnikova G."/>
            <person name="Pati A."/>
            <person name="Chen A."/>
            <person name="Palaniappan K."/>
            <person name="Land M."/>
            <person name="Hauser L."/>
            <person name="Chang Y.-J."/>
            <person name="Jeffries C.D."/>
            <person name="Chain P."/>
            <person name="Brettin T."/>
            <person name="Detter J.C."/>
            <person name="Schuetze A."/>
            <person name="Rohde M."/>
            <person name="Tindall B.J."/>
            <person name="Goeker M."/>
            <person name="Bristow J."/>
            <person name="Eisen J.A."/>
            <person name="Markowitz V."/>
            <person name="Hugenholtz P."/>
            <person name="Kyrpides N.C."/>
            <person name="Klenk H.-P."/>
            <person name="Chen F."/>
        </authorList>
    </citation>
    <scope>NUCLEOTIDE SEQUENCE [LARGE SCALE GENOMIC DNA]</scope>
    <source>
        <strain evidence="3">ATCC 33905 / DSM 74 / LMG 10896 / Claus 1</strain>
    </source>
</reference>
<feature type="chain" id="PRO_5005670414" description="Carboxypeptidase-like regulatory domain-containing protein" evidence="1">
    <location>
        <begin position="24"/>
        <end position="296"/>
    </location>
</feature>
<keyword evidence="1" id="KW-0732">Signal</keyword>